<feature type="region of interest" description="Disordered" evidence="1">
    <location>
        <begin position="1"/>
        <end position="74"/>
    </location>
</feature>
<gene>
    <name evidence="3" type="ORF">D9Q98_008128</name>
</gene>
<keyword evidence="2" id="KW-0472">Membrane</keyword>
<feature type="compositionally biased region" description="Low complexity" evidence="1">
    <location>
        <begin position="163"/>
        <end position="185"/>
    </location>
</feature>
<protein>
    <submittedName>
        <fullName evidence="3">Uncharacterized protein</fullName>
    </submittedName>
</protein>
<dbReference type="EMBL" id="SIDB01000012">
    <property type="protein sequence ID" value="KAI3424739.1"/>
    <property type="molecule type" value="Genomic_DNA"/>
</dbReference>
<accession>A0A9D4TG07</accession>
<dbReference type="Proteomes" id="UP001055712">
    <property type="component" value="Unassembled WGS sequence"/>
</dbReference>
<name>A0A9D4TG07_CHLVU</name>
<feature type="compositionally biased region" description="Polar residues" evidence="1">
    <location>
        <begin position="15"/>
        <end position="25"/>
    </location>
</feature>
<comment type="caution">
    <text evidence="3">The sequence shown here is derived from an EMBL/GenBank/DDBJ whole genome shotgun (WGS) entry which is preliminary data.</text>
</comment>
<feature type="transmembrane region" description="Helical" evidence="2">
    <location>
        <begin position="117"/>
        <end position="138"/>
    </location>
</feature>
<keyword evidence="4" id="KW-1185">Reference proteome</keyword>
<evidence type="ECO:0000313" key="3">
    <source>
        <dbReference type="EMBL" id="KAI3424739.1"/>
    </source>
</evidence>
<keyword evidence="2" id="KW-1133">Transmembrane helix</keyword>
<keyword evidence="2" id="KW-0812">Transmembrane</keyword>
<evidence type="ECO:0000256" key="2">
    <source>
        <dbReference type="SAM" id="Phobius"/>
    </source>
</evidence>
<dbReference type="AlphaFoldDB" id="A0A9D4TG07"/>
<sequence length="185" mass="19141">MGAPSSSGPPPPSPFDQNGSTSAGAQQPPEMGASYPPGAPPSVYPPPGATSSPAYQPAPSAHQPGPVPGAPVMMNLSPHPIPGMLIRPPRVPPQPGQILVGYETCQPVGGCCVCDGLSAGGVIAIVILILVFWPLAWIPCVMPECYDPYQRPVYGYPPPQFQPQPQSQQQSQPQQASAGYPPAAF</sequence>
<feature type="region of interest" description="Disordered" evidence="1">
    <location>
        <begin position="157"/>
        <end position="185"/>
    </location>
</feature>
<proteinExistence type="predicted"/>
<evidence type="ECO:0000256" key="1">
    <source>
        <dbReference type="SAM" id="MobiDB-lite"/>
    </source>
</evidence>
<evidence type="ECO:0000313" key="4">
    <source>
        <dbReference type="Proteomes" id="UP001055712"/>
    </source>
</evidence>
<feature type="compositionally biased region" description="Pro residues" evidence="1">
    <location>
        <begin position="37"/>
        <end position="48"/>
    </location>
</feature>
<dbReference type="OrthoDB" id="2019198at2759"/>
<reference evidence="3" key="1">
    <citation type="journal article" date="2019" name="Plant J.">
        <title>Chlorella vulgaris genome assembly and annotation reveals the molecular basis for metabolic acclimation to high light conditions.</title>
        <authorList>
            <person name="Cecchin M."/>
            <person name="Marcolungo L."/>
            <person name="Rossato M."/>
            <person name="Girolomoni L."/>
            <person name="Cosentino E."/>
            <person name="Cuine S."/>
            <person name="Li-Beisson Y."/>
            <person name="Delledonne M."/>
            <person name="Ballottari M."/>
        </authorList>
    </citation>
    <scope>NUCLEOTIDE SEQUENCE</scope>
    <source>
        <strain evidence="3">211/11P</strain>
    </source>
</reference>
<organism evidence="3 4">
    <name type="scientific">Chlorella vulgaris</name>
    <name type="common">Green alga</name>
    <dbReference type="NCBI Taxonomy" id="3077"/>
    <lineage>
        <taxon>Eukaryota</taxon>
        <taxon>Viridiplantae</taxon>
        <taxon>Chlorophyta</taxon>
        <taxon>core chlorophytes</taxon>
        <taxon>Trebouxiophyceae</taxon>
        <taxon>Chlorellales</taxon>
        <taxon>Chlorellaceae</taxon>
        <taxon>Chlorella clade</taxon>
        <taxon>Chlorella</taxon>
    </lineage>
</organism>
<reference evidence="3" key="2">
    <citation type="submission" date="2020-11" db="EMBL/GenBank/DDBJ databases">
        <authorList>
            <person name="Cecchin M."/>
            <person name="Marcolungo L."/>
            <person name="Rossato M."/>
            <person name="Girolomoni L."/>
            <person name="Cosentino E."/>
            <person name="Cuine S."/>
            <person name="Li-Beisson Y."/>
            <person name="Delledonne M."/>
            <person name="Ballottari M."/>
        </authorList>
    </citation>
    <scope>NUCLEOTIDE SEQUENCE</scope>
    <source>
        <strain evidence="3">211/11P</strain>
        <tissue evidence="3">Whole cell</tissue>
    </source>
</reference>